<dbReference type="EMBL" id="LXQE01000085">
    <property type="protein sequence ID" value="RCJ39923.1"/>
    <property type="molecule type" value="Genomic_DNA"/>
</dbReference>
<name>A0A367RW28_NOSPU</name>
<sequence length="70" mass="7698">MASKGFTINERGQLNKIAIEPRVYVDETPRIGFTNYAEKLNGRLAMIAFVSLLAVEGITGHGLIGWLTSF</sequence>
<keyword evidence="1" id="KW-0812">Transmembrane</keyword>
<dbReference type="Proteomes" id="UP000252085">
    <property type="component" value="Unassembled WGS sequence"/>
</dbReference>
<keyword evidence="1" id="KW-1133">Transmembrane helix</keyword>
<evidence type="ECO:0000313" key="3">
    <source>
        <dbReference type="Proteomes" id="UP000252085"/>
    </source>
</evidence>
<protein>
    <submittedName>
        <fullName evidence="2">High light inducible protein</fullName>
    </submittedName>
</protein>
<keyword evidence="1" id="KW-0472">Membrane</keyword>
<feature type="transmembrane region" description="Helical" evidence="1">
    <location>
        <begin position="44"/>
        <end position="67"/>
    </location>
</feature>
<organism evidence="2 3">
    <name type="scientific">Nostoc punctiforme NIES-2108</name>
    <dbReference type="NCBI Taxonomy" id="1356359"/>
    <lineage>
        <taxon>Bacteria</taxon>
        <taxon>Bacillati</taxon>
        <taxon>Cyanobacteriota</taxon>
        <taxon>Cyanophyceae</taxon>
        <taxon>Nostocales</taxon>
        <taxon>Nostocaceae</taxon>
        <taxon>Nostoc</taxon>
    </lineage>
</organism>
<gene>
    <name evidence="2" type="ORF">A6769_05020</name>
</gene>
<dbReference type="Gene3D" id="1.10.3460.10">
    <property type="entry name" value="Chlorophyll a/b binding protein domain"/>
    <property type="match status" value="1"/>
</dbReference>
<evidence type="ECO:0000313" key="2">
    <source>
        <dbReference type="EMBL" id="RCJ39923.1"/>
    </source>
</evidence>
<reference evidence="2 3" key="1">
    <citation type="submission" date="2016-04" db="EMBL/GenBank/DDBJ databases">
        <authorList>
            <person name="Evans L.H."/>
            <person name="Alamgir A."/>
            <person name="Owens N."/>
            <person name="Weber N.D."/>
            <person name="Virtaneva K."/>
            <person name="Barbian K."/>
            <person name="Babar A."/>
            <person name="Rosenke K."/>
        </authorList>
    </citation>
    <scope>NUCLEOTIDE SEQUENCE [LARGE SCALE GENOMIC DNA]</scope>
    <source>
        <strain evidence="2">NIES-2108</strain>
    </source>
</reference>
<comment type="caution">
    <text evidence="2">The sequence shown here is derived from an EMBL/GenBank/DDBJ whole genome shotgun (WGS) entry which is preliminary data.</text>
</comment>
<proteinExistence type="predicted"/>
<evidence type="ECO:0000256" key="1">
    <source>
        <dbReference type="SAM" id="Phobius"/>
    </source>
</evidence>
<dbReference type="AlphaFoldDB" id="A0A367RW28"/>
<accession>A0A367RW28</accession>
<dbReference type="SUPFAM" id="SSF103511">
    <property type="entry name" value="Chlorophyll a-b binding protein"/>
    <property type="match status" value="1"/>
</dbReference>